<sequence length="587" mass="65891">MALLPTESSWNEGYGGLELCDHVASAGCPTQSSTHSSNRDAGCSSSEHYHYTANGGAVLESHATTLEDVKTNFVNIVPSPENTAVSRGASPIPHVVWDGEPVLVAESHDTFDLPELLKEDLTNHNDTFNHVNRVDNPIRFVTKVQKIRRQRQKVQTLRIQARDERSRMKDTRNRLQEAFRNFLDAGGTIPPQENSHDSATASLREMNATFKELEAQDIDLDMVESTLVPAEWELKDSEQQLYEDILGPSASDGNDSEISVQAIKRIPETLHDGPNQNYVNVQSPKHELTSQERLSSLARKREEVKDRLLDLTKEHTALQEDVQMRTAVGLPVDKFSQEALGAFPKRRAQLMRELADLTMGINTLNDMVTEGPDLMSKESDALFGHDQFDDLPTDEAMNQESLIESDEALHLRPRDHEERNKDILPFLAQPILDTMSHVSSLEEQLAVPPPAQYSSFAWDLLGRDAESISVFVSMWILGCVRSSWWSLIRFIFMSDLDGITSSKTVEDYIKPTWFQSDPDHAPETYCSEDPECSGFLGDAVLTPLSDATDDQEVIQWESRPLTRRHSSGYSAAAVHRRPSNHTYPKTS</sequence>
<dbReference type="VEuPathDB" id="FungiDB:PV07_02455"/>
<dbReference type="OrthoDB" id="4157125at2759"/>
<feature type="coiled-coil region" evidence="1">
    <location>
        <begin position="294"/>
        <end position="321"/>
    </location>
</feature>
<protein>
    <submittedName>
        <fullName evidence="2">Uncharacterized protein</fullName>
    </submittedName>
</protein>
<organism evidence="2 3">
    <name type="scientific">Cladophialophora immunda</name>
    <dbReference type="NCBI Taxonomy" id="569365"/>
    <lineage>
        <taxon>Eukaryota</taxon>
        <taxon>Fungi</taxon>
        <taxon>Dikarya</taxon>
        <taxon>Ascomycota</taxon>
        <taxon>Pezizomycotina</taxon>
        <taxon>Eurotiomycetes</taxon>
        <taxon>Chaetothyriomycetidae</taxon>
        <taxon>Chaetothyriales</taxon>
        <taxon>Herpotrichiellaceae</taxon>
        <taxon>Cladophialophora</taxon>
    </lineage>
</organism>
<gene>
    <name evidence="2" type="ORF">PV07_02455</name>
</gene>
<evidence type="ECO:0000313" key="3">
    <source>
        <dbReference type="Proteomes" id="UP000054466"/>
    </source>
</evidence>
<accession>A0A0D1ZRR8</accession>
<reference evidence="2 3" key="1">
    <citation type="submission" date="2015-01" db="EMBL/GenBank/DDBJ databases">
        <title>The Genome Sequence of Cladophialophora immunda CBS83496.</title>
        <authorList>
            <consortium name="The Broad Institute Genomics Platform"/>
            <person name="Cuomo C."/>
            <person name="de Hoog S."/>
            <person name="Gorbushina A."/>
            <person name="Stielow B."/>
            <person name="Teixiera M."/>
            <person name="Abouelleil A."/>
            <person name="Chapman S.B."/>
            <person name="Priest M."/>
            <person name="Young S.K."/>
            <person name="Wortman J."/>
            <person name="Nusbaum C."/>
            <person name="Birren B."/>
        </authorList>
    </citation>
    <scope>NUCLEOTIDE SEQUENCE [LARGE SCALE GENOMIC DNA]</scope>
    <source>
        <strain evidence="2 3">CBS 83496</strain>
    </source>
</reference>
<evidence type="ECO:0000313" key="2">
    <source>
        <dbReference type="EMBL" id="KIW30751.1"/>
    </source>
</evidence>
<evidence type="ECO:0000256" key="1">
    <source>
        <dbReference type="SAM" id="Coils"/>
    </source>
</evidence>
<dbReference type="GeneID" id="27341649"/>
<dbReference type="AlphaFoldDB" id="A0A0D1ZRR8"/>
<proteinExistence type="predicted"/>
<keyword evidence="1" id="KW-0175">Coiled coil</keyword>
<dbReference type="Proteomes" id="UP000054466">
    <property type="component" value="Unassembled WGS sequence"/>
</dbReference>
<name>A0A0D1ZRR8_9EURO</name>
<dbReference type="RefSeq" id="XP_016250967.1">
    <property type="nucleotide sequence ID" value="XM_016389065.1"/>
</dbReference>
<dbReference type="EMBL" id="KN847041">
    <property type="protein sequence ID" value="KIW30751.1"/>
    <property type="molecule type" value="Genomic_DNA"/>
</dbReference>
<feature type="coiled-coil region" evidence="1">
    <location>
        <begin position="147"/>
        <end position="216"/>
    </location>
</feature>
<dbReference type="HOGENOM" id="CLU_033823_0_0_1"/>
<keyword evidence="3" id="KW-1185">Reference proteome</keyword>